<evidence type="ECO:0000256" key="15">
    <source>
        <dbReference type="ARBA" id="ARBA00044969"/>
    </source>
</evidence>
<evidence type="ECO:0000256" key="10">
    <source>
        <dbReference type="ARBA" id="ARBA00023014"/>
    </source>
</evidence>
<proteinExistence type="inferred from homology"/>
<keyword evidence="6" id="KW-0378">Hydrolase</keyword>
<evidence type="ECO:0000256" key="4">
    <source>
        <dbReference type="ARBA" id="ARBA00022741"/>
    </source>
</evidence>
<accession>A0A2K8KTE2</accession>
<dbReference type="SMART" id="SM00491">
    <property type="entry name" value="HELICc2"/>
    <property type="match status" value="1"/>
</dbReference>
<protein>
    <recommendedName>
        <fullName evidence="15">DNA 5'-3' helicase</fullName>
        <ecNumber evidence="15">5.6.2.3</ecNumber>
    </recommendedName>
</protein>
<keyword evidence="19" id="KW-1185">Reference proteome</keyword>
<keyword evidence="10" id="KW-0411">Iron-sulfur</keyword>
<evidence type="ECO:0000256" key="13">
    <source>
        <dbReference type="ARBA" id="ARBA00023235"/>
    </source>
</evidence>
<evidence type="ECO:0000256" key="5">
    <source>
        <dbReference type="ARBA" id="ARBA00022763"/>
    </source>
</evidence>
<evidence type="ECO:0000256" key="12">
    <source>
        <dbReference type="ARBA" id="ARBA00023204"/>
    </source>
</evidence>
<dbReference type="RefSeq" id="WP_100258218.1">
    <property type="nucleotide sequence ID" value="NZ_CP011797.1"/>
</dbReference>
<dbReference type="InterPro" id="IPR011604">
    <property type="entry name" value="PDDEXK-like_dom_sf"/>
</dbReference>
<evidence type="ECO:0000256" key="7">
    <source>
        <dbReference type="ARBA" id="ARBA00022806"/>
    </source>
</evidence>
<evidence type="ECO:0000256" key="14">
    <source>
        <dbReference type="ARBA" id="ARBA00038058"/>
    </source>
</evidence>
<dbReference type="GO" id="GO:0005524">
    <property type="term" value="F:ATP binding"/>
    <property type="evidence" value="ECO:0007669"/>
    <property type="project" value="UniProtKB-KW"/>
</dbReference>
<keyword evidence="8" id="KW-0067">ATP-binding</keyword>
<dbReference type="InterPro" id="IPR011545">
    <property type="entry name" value="DEAD/DEAH_box_helicase_dom"/>
</dbReference>
<evidence type="ECO:0000256" key="8">
    <source>
        <dbReference type="ARBA" id="ARBA00022840"/>
    </source>
</evidence>
<evidence type="ECO:0000256" key="9">
    <source>
        <dbReference type="ARBA" id="ARBA00023004"/>
    </source>
</evidence>
<dbReference type="GO" id="GO:0043139">
    <property type="term" value="F:5'-3' DNA helicase activity"/>
    <property type="evidence" value="ECO:0007669"/>
    <property type="project" value="UniProtKB-EC"/>
</dbReference>
<dbReference type="GO" id="GO:0006281">
    <property type="term" value="P:DNA repair"/>
    <property type="evidence" value="ECO:0007669"/>
    <property type="project" value="UniProtKB-KW"/>
</dbReference>
<dbReference type="InterPro" id="IPR006555">
    <property type="entry name" value="ATP-dep_Helicase_C"/>
</dbReference>
<dbReference type="GO" id="GO:0051539">
    <property type="term" value="F:4 iron, 4 sulfur cluster binding"/>
    <property type="evidence" value="ECO:0007669"/>
    <property type="project" value="UniProtKB-KW"/>
</dbReference>
<dbReference type="AlphaFoldDB" id="A0A2K8KTE2"/>
<dbReference type="Proteomes" id="UP000229757">
    <property type="component" value="Chromosome"/>
</dbReference>
<keyword evidence="11" id="KW-0238">DNA-binding</keyword>
<comment type="cofactor">
    <cofactor evidence="1">
        <name>[4Fe-4S] cluster</name>
        <dbReference type="ChEBI" id="CHEBI:49883"/>
    </cofactor>
</comment>
<evidence type="ECO:0000256" key="3">
    <source>
        <dbReference type="ARBA" id="ARBA00022723"/>
    </source>
</evidence>
<sequence length="759" mass="86112">MPSRRYRVSVRALADFCQIQGDLISVYRPGPSAFEGQQTHNALQSKRAKPYQAETPLSFRWQNPAFELVVSGRADGTFPDGVEEIKTTRVPPHDIPSGLRDLHHSQAKLYAAIYALQFDAGPMLRVCNTYVHPQTLEEWPLERAYPVEQLLDYLLDCCLRYDAWLMRVDRHQRDRQPFLAQLSFPFATMRPAQRLMAESVYKACRVGKDLCVEAPTGTGKTLAALFPALKAMTEVEVRSLFFLTMKTTGQVAAHDALQRLDPAHRLSVVALTAKTRLCRSPDTPCDGQFCPYARDYFAKRDRLREQLFEPIRWDPDALIELAEKEQICPYYLSQDWAIWSDVVIGDLNYIYDTTAVQPYLLREIDNRATVLIDECHNLIDRGRMMFSAEFSGFALQQLLHQCPKKIQNRLRKIQTRLREVCTKFGPGLCYESPQTLLHSLRDFMADSAALLRDNPQFEPDALWQPFLFSCTRFIRLHDLADAGDFCWRYGTGSPELRGIELICLNPARLLMSKHQLVNNVVAFSATLKPWPYSQQLNGLAGAITQELPSPFQASQFSVYLANDVSTRFRDRTHLPERLRPLLNSLVGNGKNTLVFFSSYQQLQQAARLLDPAEALLVQRADWTARERDAVLAQFRAHRGLTLLTVLGGVFGEGIDLPGEQLEQVVVIGPGLPQVNDVNNAIRLQMDQQQLPGFDFAYAFPGLQKVLQAAGRCVRTDTDQGEILLIDDRFDAYGQQGWLPVHWTVHSGPLQRWPGSLTAL</sequence>
<keyword evidence="2" id="KW-0004">4Fe-4S</keyword>
<evidence type="ECO:0000313" key="18">
    <source>
        <dbReference type="EMBL" id="ATX77997.1"/>
    </source>
</evidence>
<gene>
    <name evidence="18" type="ORF">REIFOR_02876</name>
</gene>
<dbReference type="PANTHER" id="PTHR11472:SF34">
    <property type="entry name" value="REGULATOR OF TELOMERE ELONGATION HELICASE 1"/>
    <property type="match status" value="1"/>
</dbReference>
<reference evidence="18 19" key="1">
    <citation type="journal article" date="2017" name="Environ. Microbiol.">
        <title>Genomic and physiological analyses of 'Reinekea forsetii' reveal a versatile opportunistic lifestyle during spring algae blooms.</title>
        <authorList>
            <person name="Avci B."/>
            <person name="Hahnke R.L."/>
            <person name="Chafee M."/>
            <person name="Fischer T."/>
            <person name="Gruber-Vodicka H."/>
            <person name="Tegetmeyer H.E."/>
            <person name="Harder J."/>
            <person name="Fuchs B.M."/>
            <person name="Amann R.I."/>
            <person name="Teeling H."/>
        </authorList>
    </citation>
    <scope>NUCLEOTIDE SEQUENCE [LARGE SCALE GENOMIC DNA]</scope>
    <source>
        <strain evidence="18 19">Hel1_31_D35</strain>
    </source>
</reference>
<organism evidence="18 19">
    <name type="scientific">Reinekea forsetii</name>
    <dbReference type="NCBI Taxonomy" id="1336806"/>
    <lineage>
        <taxon>Bacteria</taxon>
        <taxon>Pseudomonadati</taxon>
        <taxon>Pseudomonadota</taxon>
        <taxon>Gammaproteobacteria</taxon>
        <taxon>Oceanospirillales</taxon>
        <taxon>Saccharospirillaceae</taxon>
        <taxon>Reinekea</taxon>
    </lineage>
</organism>
<dbReference type="KEGG" id="rfo:REIFOR_02876"/>
<evidence type="ECO:0000259" key="17">
    <source>
        <dbReference type="PROSITE" id="PS51193"/>
    </source>
</evidence>
<dbReference type="InterPro" id="IPR027417">
    <property type="entry name" value="P-loop_NTPase"/>
</dbReference>
<dbReference type="PROSITE" id="PS51193">
    <property type="entry name" value="HELICASE_ATP_BIND_2"/>
    <property type="match status" value="1"/>
</dbReference>
<dbReference type="SMART" id="SM00487">
    <property type="entry name" value="DEXDc"/>
    <property type="match status" value="1"/>
</dbReference>
<dbReference type="EC" id="5.6.2.3" evidence="15"/>
<dbReference type="InterPro" id="IPR014001">
    <property type="entry name" value="Helicase_ATP-bd"/>
</dbReference>
<dbReference type="SUPFAM" id="SSF52540">
    <property type="entry name" value="P-loop containing nucleoside triphosphate hydrolases"/>
    <property type="match status" value="2"/>
</dbReference>
<dbReference type="InterPro" id="IPR045028">
    <property type="entry name" value="DinG/Rad3-like"/>
</dbReference>
<evidence type="ECO:0000256" key="16">
    <source>
        <dbReference type="ARBA" id="ARBA00048954"/>
    </source>
</evidence>
<keyword evidence="13" id="KW-0413">Isomerase</keyword>
<keyword evidence="7 18" id="KW-0347">Helicase</keyword>
<dbReference type="Pfam" id="PF00270">
    <property type="entry name" value="DEAD"/>
    <property type="match status" value="1"/>
</dbReference>
<dbReference type="PANTHER" id="PTHR11472">
    <property type="entry name" value="DNA REPAIR DEAD HELICASE RAD3/XP-D SUBFAMILY MEMBER"/>
    <property type="match status" value="1"/>
</dbReference>
<dbReference type="Gene3D" id="3.40.50.300">
    <property type="entry name" value="P-loop containing nucleotide triphosphate hydrolases"/>
    <property type="match status" value="2"/>
</dbReference>
<dbReference type="InterPro" id="IPR014013">
    <property type="entry name" value="Helic_SF1/SF2_ATP-bd_DinG/Rad3"/>
</dbReference>
<keyword evidence="5" id="KW-0227">DNA damage</keyword>
<dbReference type="Pfam" id="PF06733">
    <property type="entry name" value="DEAD_2"/>
    <property type="match status" value="1"/>
</dbReference>
<evidence type="ECO:0000256" key="2">
    <source>
        <dbReference type="ARBA" id="ARBA00022485"/>
    </source>
</evidence>
<keyword evidence="3" id="KW-0479">Metal-binding</keyword>
<dbReference type="InterPro" id="IPR006554">
    <property type="entry name" value="Helicase-like_DEXD_c2"/>
</dbReference>
<dbReference type="InterPro" id="IPR010614">
    <property type="entry name" value="RAD3-like_helicase_DEAD"/>
</dbReference>
<keyword evidence="4" id="KW-0547">Nucleotide-binding</keyword>
<evidence type="ECO:0000313" key="19">
    <source>
        <dbReference type="Proteomes" id="UP000229757"/>
    </source>
</evidence>
<evidence type="ECO:0000256" key="1">
    <source>
        <dbReference type="ARBA" id="ARBA00001966"/>
    </source>
</evidence>
<evidence type="ECO:0000256" key="11">
    <source>
        <dbReference type="ARBA" id="ARBA00023125"/>
    </source>
</evidence>
<dbReference type="GO" id="GO:0046872">
    <property type="term" value="F:metal ion binding"/>
    <property type="evidence" value="ECO:0007669"/>
    <property type="project" value="UniProtKB-KW"/>
</dbReference>
<keyword evidence="9" id="KW-0408">Iron</keyword>
<dbReference type="GO" id="GO:0003677">
    <property type="term" value="F:DNA binding"/>
    <property type="evidence" value="ECO:0007669"/>
    <property type="project" value="UniProtKB-KW"/>
</dbReference>
<dbReference type="Gene3D" id="3.90.320.10">
    <property type="match status" value="1"/>
</dbReference>
<dbReference type="GO" id="GO:0016818">
    <property type="term" value="F:hydrolase activity, acting on acid anhydrides, in phosphorus-containing anhydrides"/>
    <property type="evidence" value="ECO:0007669"/>
    <property type="project" value="InterPro"/>
</dbReference>
<dbReference type="SMART" id="SM00488">
    <property type="entry name" value="DEXDc2"/>
    <property type="match status" value="1"/>
</dbReference>
<keyword evidence="12" id="KW-0234">DNA repair</keyword>
<comment type="catalytic activity">
    <reaction evidence="16">
        <text>ATP + H2O = ADP + phosphate + H(+)</text>
        <dbReference type="Rhea" id="RHEA:13065"/>
        <dbReference type="ChEBI" id="CHEBI:15377"/>
        <dbReference type="ChEBI" id="CHEBI:15378"/>
        <dbReference type="ChEBI" id="CHEBI:30616"/>
        <dbReference type="ChEBI" id="CHEBI:43474"/>
        <dbReference type="ChEBI" id="CHEBI:456216"/>
        <dbReference type="EC" id="5.6.2.3"/>
    </reaction>
</comment>
<name>A0A2K8KTE2_9GAMM</name>
<dbReference type="EMBL" id="CP011797">
    <property type="protein sequence ID" value="ATX77997.1"/>
    <property type="molecule type" value="Genomic_DNA"/>
</dbReference>
<feature type="domain" description="Helicase ATP-binding" evidence="17">
    <location>
        <begin position="179"/>
        <end position="422"/>
    </location>
</feature>
<evidence type="ECO:0000256" key="6">
    <source>
        <dbReference type="ARBA" id="ARBA00022801"/>
    </source>
</evidence>
<dbReference type="OrthoDB" id="9765586at2"/>
<comment type="similarity">
    <text evidence="14">Belongs to the helicase family. DinG subfamily.</text>
</comment>
<dbReference type="Pfam" id="PF13307">
    <property type="entry name" value="Helicase_C_2"/>
    <property type="match status" value="1"/>
</dbReference>